<feature type="signal peptide" evidence="2">
    <location>
        <begin position="1"/>
        <end position="24"/>
    </location>
</feature>
<reference evidence="3 4" key="1">
    <citation type="submission" date="2023-10" db="EMBL/GenBank/DDBJ databases">
        <title>Paenibacillus strain PFR10 Genome sequencing and assembly.</title>
        <authorList>
            <person name="Kim I."/>
        </authorList>
    </citation>
    <scope>NUCLEOTIDE SEQUENCE [LARGE SCALE GENOMIC DNA]</scope>
    <source>
        <strain evidence="3 4">PFR10</strain>
    </source>
</reference>
<keyword evidence="1 2" id="KW-0732">Signal</keyword>
<dbReference type="PROSITE" id="PS51257">
    <property type="entry name" value="PROKAR_LIPOPROTEIN"/>
    <property type="match status" value="1"/>
</dbReference>
<dbReference type="PANTHER" id="PTHR43649:SF33">
    <property type="entry name" value="POLYGALACTURONAN_RHAMNOGALACTURONAN-BINDING PROTEIN YTCQ"/>
    <property type="match status" value="1"/>
</dbReference>
<dbReference type="Proteomes" id="UP001260980">
    <property type="component" value="Unassembled WGS sequence"/>
</dbReference>
<gene>
    <name evidence="3" type="ORF">RQP52_13700</name>
</gene>
<feature type="chain" id="PRO_5045411129" evidence="2">
    <location>
        <begin position="25"/>
        <end position="510"/>
    </location>
</feature>
<dbReference type="SUPFAM" id="SSF53850">
    <property type="entry name" value="Periplasmic binding protein-like II"/>
    <property type="match status" value="1"/>
</dbReference>
<evidence type="ECO:0000256" key="2">
    <source>
        <dbReference type="SAM" id="SignalP"/>
    </source>
</evidence>
<accession>A0ABU3RCY2</accession>
<dbReference type="InterPro" id="IPR050490">
    <property type="entry name" value="Bact_solute-bd_prot1"/>
</dbReference>
<dbReference type="EMBL" id="JAWCUD010000003">
    <property type="protein sequence ID" value="MDU0202153.1"/>
    <property type="molecule type" value="Genomic_DNA"/>
</dbReference>
<evidence type="ECO:0000256" key="1">
    <source>
        <dbReference type="ARBA" id="ARBA00022729"/>
    </source>
</evidence>
<comment type="caution">
    <text evidence="3">The sequence shown here is derived from an EMBL/GenBank/DDBJ whole genome shotgun (WGS) entry which is preliminary data.</text>
</comment>
<evidence type="ECO:0000313" key="4">
    <source>
        <dbReference type="Proteomes" id="UP001260980"/>
    </source>
</evidence>
<protein>
    <submittedName>
        <fullName evidence="3">Extracellular solute-binding protein</fullName>
    </submittedName>
</protein>
<organism evidence="3 4">
    <name type="scientific">Paenibacillus violae</name>
    <dbReference type="NCBI Taxonomy" id="3077234"/>
    <lineage>
        <taxon>Bacteria</taxon>
        <taxon>Bacillati</taxon>
        <taxon>Bacillota</taxon>
        <taxon>Bacilli</taxon>
        <taxon>Bacillales</taxon>
        <taxon>Paenibacillaceae</taxon>
        <taxon>Paenibacillus</taxon>
    </lineage>
</organism>
<proteinExistence type="predicted"/>
<dbReference type="PANTHER" id="PTHR43649">
    <property type="entry name" value="ARABINOSE-BINDING PROTEIN-RELATED"/>
    <property type="match status" value="1"/>
</dbReference>
<keyword evidence="4" id="KW-1185">Reference proteome</keyword>
<evidence type="ECO:0000313" key="3">
    <source>
        <dbReference type="EMBL" id="MDU0202153.1"/>
    </source>
</evidence>
<sequence>MQKKFKLISICALVTLTAALTLTACSSDREEASSQPVATSSGPVKISIFSNQQGAQAVDPSNPILQEIEKKTNTTLNVTWVPVNTYAEKTKIMLASGDMSDLNLVMNVFDSQVVQMATSGAFWDITPYIKDYKTLSSLPNTVWDNAKIKGKNYGVPRPRPLEGSWGVHVRKDWLDKLGMKVPENMDDMYAVLKAFTEKDPDGNGKADTVGLTGQVEADAMGLYGWVEDVFNNNNGYWKLVDGKITPVYLEPTERKALEWLKKAYDEKVLTPDFAVIKNSQAREQYMGGKAGVLGSALNPQWLYTDAMRKIDPKADSYPLTYLTTPEGNKFAGQDSGNFGMYVIPKTVSEAKMKQILAFMDRAYQDDVADLALYGLPDKHYTVKDGFKAATDQAKTDNVPDTTNNLQQIIQKYDKYQRAYYNGIPKEFYDRSKKIIDDRATFSKPNVANGLISQTNLTNGPDLNKKMQDMKIKVIMGKETLAAWDEYVAKTKADPTVQKIIQEMTDAYKNK</sequence>
<dbReference type="RefSeq" id="WP_315952162.1">
    <property type="nucleotide sequence ID" value="NZ_JAWCUD010000003.1"/>
</dbReference>
<dbReference type="Gene3D" id="3.40.190.10">
    <property type="entry name" value="Periplasmic binding protein-like II"/>
    <property type="match status" value="2"/>
</dbReference>
<name>A0ABU3RCY2_9BACL</name>